<keyword evidence="1" id="KW-0732">Signal</keyword>
<gene>
    <name evidence="4" type="ORF">DDK22_37940</name>
</gene>
<dbReference type="PANTHER" id="PTHR43037:SF1">
    <property type="entry name" value="BLL1128 PROTEIN"/>
    <property type="match status" value="1"/>
</dbReference>
<evidence type="ECO:0000313" key="5">
    <source>
        <dbReference type="Proteomes" id="UP000253501"/>
    </source>
</evidence>
<dbReference type="InterPro" id="IPR029058">
    <property type="entry name" value="AB_hydrolase_fold"/>
</dbReference>
<dbReference type="RefSeq" id="WP_114136377.1">
    <property type="nucleotide sequence ID" value="NZ_CP068436.1"/>
</dbReference>
<dbReference type="Proteomes" id="UP000253501">
    <property type="component" value="Unassembled WGS sequence"/>
</dbReference>
<dbReference type="GO" id="GO:0005576">
    <property type="term" value="C:extracellular region"/>
    <property type="evidence" value="ECO:0007669"/>
    <property type="project" value="InterPro"/>
</dbReference>
<protein>
    <submittedName>
        <fullName evidence="4">Poly(3-hydroxyalkanoate) depolymerase</fullName>
    </submittedName>
</protein>
<evidence type="ECO:0000256" key="1">
    <source>
        <dbReference type="ARBA" id="ARBA00022729"/>
    </source>
</evidence>
<feature type="region of interest" description="Disordered" evidence="3">
    <location>
        <begin position="319"/>
        <end position="338"/>
    </location>
</feature>
<dbReference type="SUPFAM" id="SSF53474">
    <property type="entry name" value="alpha/beta-Hydrolases"/>
    <property type="match status" value="1"/>
</dbReference>
<organism evidence="4 5">
    <name type="scientific">Cupriavidus necator</name>
    <name type="common">Alcaligenes eutrophus</name>
    <name type="synonym">Ralstonia eutropha</name>
    <dbReference type="NCBI Taxonomy" id="106590"/>
    <lineage>
        <taxon>Bacteria</taxon>
        <taxon>Pseudomonadati</taxon>
        <taxon>Pseudomonadota</taxon>
        <taxon>Betaproteobacteria</taxon>
        <taxon>Burkholderiales</taxon>
        <taxon>Burkholderiaceae</taxon>
        <taxon>Cupriavidus</taxon>
    </lineage>
</organism>
<dbReference type="Gene3D" id="3.40.50.1820">
    <property type="entry name" value="alpha/beta hydrolase"/>
    <property type="match status" value="1"/>
</dbReference>
<comment type="caution">
    <text evidence="4">The sequence shown here is derived from an EMBL/GenBank/DDBJ whole genome shotgun (WGS) entry which is preliminary data.</text>
</comment>
<dbReference type="GO" id="GO:0016787">
    <property type="term" value="F:hydrolase activity"/>
    <property type="evidence" value="ECO:0007669"/>
    <property type="project" value="UniProtKB-KW"/>
</dbReference>
<dbReference type="NCBIfam" id="TIGR01840">
    <property type="entry name" value="esterase_phb"/>
    <property type="match status" value="1"/>
</dbReference>
<feature type="compositionally biased region" description="Low complexity" evidence="3">
    <location>
        <begin position="86"/>
        <end position="112"/>
    </location>
</feature>
<dbReference type="EMBL" id="QDHA01000179">
    <property type="protein sequence ID" value="RCJ03329.1"/>
    <property type="molecule type" value="Genomic_DNA"/>
</dbReference>
<evidence type="ECO:0000256" key="3">
    <source>
        <dbReference type="SAM" id="MobiDB-lite"/>
    </source>
</evidence>
<dbReference type="InterPro" id="IPR010126">
    <property type="entry name" value="Esterase_phb"/>
</dbReference>
<accession>A0A367P657</accession>
<reference evidence="4 5" key="1">
    <citation type="submission" date="2018-04" db="EMBL/GenBank/DDBJ databases">
        <title>Cupriavidus necator CR12 genome sequencing and assembly.</title>
        <authorList>
            <person name="Ben Fekih I."/>
            <person name="Mazhar H.S."/>
            <person name="Bello S.K."/>
            <person name="Rensing C."/>
        </authorList>
    </citation>
    <scope>NUCLEOTIDE SEQUENCE [LARGE SCALE GENOMIC DNA]</scope>
    <source>
        <strain evidence="4 5">CR12</strain>
    </source>
</reference>
<proteinExistence type="predicted"/>
<dbReference type="Pfam" id="PF10503">
    <property type="entry name" value="Esterase_PHB"/>
    <property type="match status" value="1"/>
</dbReference>
<evidence type="ECO:0000313" key="4">
    <source>
        <dbReference type="EMBL" id="RCJ03329.1"/>
    </source>
</evidence>
<name>A0A367P657_CUPNE</name>
<feature type="region of interest" description="Disordered" evidence="3">
    <location>
        <begin position="70"/>
        <end position="119"/>
    </location>
</feature>
<dbReference type="InterPro" id="IPR050955">
    <property type="entry name" value="Plant_Biomass_Hydrol_Est"/>
</dbReference>
<keyword evidence="2" id="KW-0378">Hydrolase</keyword>
<dbReference type="AlphaFoldDB" id="A0A367P657"/>
<evidence type="ECO:0000256" key="2">
    <source>
        <dbReference type="ARBA" id="ARBA00022801"/>
    </source>
</evidence>
<sequence>MKMNDAFLASMHEAMQLLQTAGPMEATKAIQRALRQRSSVEVRAATAAPMPAQVVERLLTHDTAAARTGGVAGEPADAAAVHARGTDAASPDSAAARAPAPQSPPARATAQAGHFSQRTFANHAGTRSYKLYIPAGRHSEPMPLVVMLHGCTQDADDFAAGTRMNELADRLGFVVLYPIQRADANASKCWNWFRPGDQQAERGEPSLIAGMTREVIASHGIDTRRVYVVGLSAGGAMAAVLIQRYPGLFAAAGIHSGLPAGCAHDLPSALGAMRGGKGIGRSRAGSAPLMAPSRPMIVFHGDADKTVHPSNGSRLVAPFEQGEASTDKQRETARAGHDYTRHRITTAAGIDAEYWVIHGAGHAWSGGSRRGTYTDPKGPDASAEILRFLLAHPRAD</sequence>
<feature type="compositionally biased region" description="Basic and acidic residues" evidence="3">
    <location>
        <begin position="325"/>
        <end position="338"/>
    </location>
</feature>
<dbReference type="PANTHER" id="PTHR43037">
    <property type="entry name" value="UNNAMED PRODUCT-RELATED"/>
    <property type="match status" value="1"/>
</dbReference>